<dbReference type="SUPFAM" id="SSF51905">
    <property type="entry name" value="FAD/NAD(P)-binding domain"/>
    <property type="match status" value="1"/>
</dbReference>
<accession>A0AA41URX2</accession>
<reference evidence="4" key="1">
    <citation type="submission" date="2022-04" db="EMBL/GenBank/DDBJ databases">
        <title>Desulfatitalea alkaliphila sp. nov., a novel anaerobic sulfate-reducing bacterium isolated from terrestrial mud volcano, Taman Peninsula, Russia.</title>
        <authorList>
            <person name="Khomyakova M.A."/>
            <person name="Merkel A.Y."/>
            <person name="Slobodkin A.I."/>
        </authorList>
    </citation>
    <scope>NUCLEOTIDE SEQUENCE</scope>
    <source>
        <strain evidence="4">M08but</strain>
    </source>
</reference>
<dbReference type="AlphaFoldDB" id="A0AA41URX2"/>
<dbReference type="Gene3D" id="3.50.50.60">
    <property type="entry name" value="FAD/NAD(P)-binding domain"/>
    <property type="match status" value="2"/>
</dbReference>
<organism evidence="4 5">
    <name type="scientific">Desulfatitalea alkaliphila</name>
    <dbReference type="NCBI Taxonomy" id="2929485"/>
    <lineage>
        <taxon>Bacteria</taxon>
        <taxon>Pseudomonadati</taxon>
        <taxon>Thermodesulfobacteriota</taxon>
        <taxon>Desulfobacteria</taxon>
        <taxon>Desulfobacterales</taxon>
        <taxon>Desulfosarcinaceae</taxon>
        <taxon>Desulfatitalea</taxon>
    </lineage>
</organism>
<dbReference type="RefSeq" id="WP_246913970.1">
    <property type="nucleotide sequence ID" value="NZ_JALJRB010000032.1"/>
</dbReference>
<dbReference type="Proteomes" id="UP001165427">
    <property type="component" value="Unassembled WGS sequence"/>
</dbReference>
<dbReference type="Pfam" id="PF07992">
    <property type="entry name" value="Pyr_redox_2"/>
    <property type="match status" value="1"/>
</dbReference>
<dbReference type="EMBL" id="JALJRB010000032">
    <property type="protein sequence ID" value="MCJ8502723.1"/>
    <property type="molecule type" value="Genomic_DNA"/>
</dbReference>
<dbReference type="PANTHER" id="PTHR48105">
    <property type="entry name" value="THIOREDOXIN REDUCTASE 1-RELATED-RELATED"/>
    <property type="match status" value="1"/>
</dbReference>
<name>A0AA41URX2_9BACT</name>
<evidence type="ECO:0000256" key="2">
    <source>
        <dbReference type="ARBA" id="ARBA00023002"/>
    </source>
</evidence>
<dbReference type="PRINTS" id="PR00469">
    <property type="entry name" value="PNDRDTASEII"/>
</dbReference>
<proteinExistence type="predicted"/>
<evidence type="ECO:0000259" key="3">
    <source>
        <dbReference type="Pfam" id="PF07992"/>
    </source>
</evidence>
<dbReference type="GO" id="GO:0016491">
    <property type="term" value="F:oxidoreductase activity"/>
    <property type="evidence" value="ECO:0007669"/>
    <property type="project" value="UniProtKB-KW"/>
</dbReference>
<dbReference type="InterPro" id="IPR023753">
    <property type="entry name" value="FAD/NAD-binding_dom"/>
</dbReference>
<protein>
    <submittedName>
        <fullName evidence="4">FAD-dependent oxidoreductase</fullName>
    </submittedName>
</protein>
<dbReference type="PRINTS" id="PR00368">
    <property type="entry name" value="FADPNR"/>
</dbReference>
<comment type="caution">
    <text evidence="4">The sequence shown here is derived from an EMBL/GenBank/DDBJ whole genome shotgun (WGS) entry which is preliminary data.</text>
</comment>
<keyword evidence="1" id="KW-0285">Flavoprotein</keyword>
<keyword evidence="2" id="KW-0560">Oxidoreductase</keyword>
<dbReference type="InterPro" id="IPR050097">
    <property type="entry name" value="Ferredoxin-NADP_redctase_2"/>
</dbReference>
<gene>
    <name evidence="4" type="ORF">MRX98_19260</name>
</gene>
<sequence length="303" mass="31821">MDNSQTVDVAILGTGPAGLQAAIHAARKKVSVVVLGKEAKSSLFHAHIENFCCMFDVAGDTMLENGRQQAANFGARFLDEDVLAIDPQENGYALKTETGTTFLATALIIATGTQRNRLGVPGEKTLLGKGVSYCVDCDGHFYKGETVAVVGNESAAVDGALTLTEIADKVHLICDKLEVSDHLRDKLDAGTVVVHQGAAVKAIEGENQVERLILASGESLPLTGVFIEQGAKGLLQLATNLGIMLDPEMRYIQTDKQQATNMAGIFAAGDICGPPWQMAKAVGEGCVAGVYAANHAKAKRAAA</sequence>
<evidence type="ECO:0000313" key="5">
    <source>
        <dbReference type="Proteomes" id="UP001165427"/>
    </source>
</evidence>
<evidence type="ECO:0000256" key="1">
    <source>
        <dbReference type="ARBA" id="ARBA00022630"/>
    </source>
</evidence>
<evidence type="ECO:0000313" key="4">
    <source>
        <dbReference type="EMBL" id="MCJ8502723.1"/>
    </source>
</evidence>
<dbReference type="InterPro" id="IPR036188">
    <property type="entry name" value="FAD/NAD-bd_sf"/>
</dbReference>
<feature type="domain" description="FAD/NAD(P)-binding" evidence="3">
    <location>
        <begin position="8"/>
        <end position="285"/>
    </location>
</feature>
<keyword evidence="5" id="KW-1185">Reference proteome</keyword>